<dbReference type="InterPro" id="IPR036866">
    <property type="entry name" value="RibonucZ/Hydroxyglut_hydro"/>
</dbReference>
<dbReference type="Proteomes" id="UP000190188">
    <property type="component" value="Unassembled WGS sequence"/>
</dbReference>
<dbReference type="PROSITE" id="PS51257">
    <property type="entry name" value="PROKAR_LIPOPROTEIN"/>
    <property type="match status" value="1"/>
</dbReference>
<dbReference type="SMART" id="SM00849">
    <property type="entry name" value="Lactamase_B"/>
    <property type="match status" value="1"/>
</dbReference>
<dbReference type="InterPro" id="IPR052159">
    <property type="entry name" value="Competence_DNA_uptake"/>
</dbReference>
<comment type="caution">
    <text evidence="5">The sequence shown here is derived from an EMBL/GenBank/DDBJ whole genome shotgun (WGS) entry which is preliminary data.</text>
</comment>
<dbReference type="InterPro" id="IPR035681">
    <property type="entry name" value="ComA-like_MBL"/>
</dbReference>
<evidence type="ECO:0000313" key="6">
    <source>
        <dbReference type="Proteomes" id="UP000190188"/>
    </source>
</evidence>
<dbReference type="Gene3D" id="3.60.15.10">
    <property type="entry name" value="Ribonuclease Z/Hydroxyacylglutathione hydrolase-like"/>
    <property type="match status" value="1"/>
</dbReference>
<dbReference type="PANTHER" id="PTHR30619">
    <property type="entry name" value="DNA INTERNALIZATION/COMPETENCE PROTEIN COMEC/REC2"/>
    <property type="match status" value="1"/>
</dbReference>
<sequence length="331" mass="36771">MFSIEKWLRLAKYAGVLGITALLLLTACTTVKTDSENPVSTEPVVQIKQEALRTKEVFDHDKYKNQLTIRYFDLKSKEDTGDSILIETPDGKTMLIDAGIPEVGPQIVQYLDDLGIGKIDYAVNTHPHADHIGGFATLLQSKDISTMIMENLPYDSNAYRNTVQALHQKKLKVEYLEDGDTFQLGSDVKVEVLNPPPGALPAAVKNFSFAEVNNQAMVLKITYKENTFLFTGDIYKDREYKLVDSHAQALKADMMHVPHHGNTTSSSPAFVKAVSPQIAIISSNILQSLDVVKRYEKNGVKVYVTGLHGNILITSDGKELNVITEKDWSSK</sequence>
<evidence type="ECO:0000256" key="1">
    <source>
        <dbReference type="ARBA" id="ARBA00034221"/>
    </source>
</evidence>
<dbReference type="InterPro" id="IPR001279">
    <property type="entry name" value="Metallo-B-lactamas"/>
</dbReference>
<protein>
    <recommendedName>
        <fullName evidence="4">Metallo-beta-lactamase domain-containing protein</fullName>
    </recommendedName>
</protein>
<dbReference type="EMBL" id="MSZX01000002">
    <property type="protein sequence ID" value="OPA80442.1"/>
    <property type="molecule type" value="Genomic_DNA"/>
</dbReference>
<evidence type="ECO:0000313" key="5">
    <source>
        <dbReference type="EMBL" id="OPA80442.1"/>
    </source>
</evidence>
<dbReference type="SUPFAM" id="SSF56281">
    <property type="entry name" value="Metallo-hydrolase/oxidoreductase"/>
    <property type="match status" value="1"/>
</dbReference>
<accession>A0A1T2XKT7</accession>
<dbReference type="CDD" id="cd07731">
    <property type="entry name" value="ComA-like_MBL-fold"/>
    <property type="match status" value="1"/>
</dbReference>
<proteinExistence type="predicted"/>
<dbReference type="PANTHER" id="PTHR30619:SF7">
    <property type="entry name" value="BETA-LACTAMASE DOMAIN PROTEIN"/>
    <property type="match status" value="1"/>
</dbReference>
<keyword evidence="6" id="KW-1185">Reference proteome</keyword>
<evidence type="ECO:0000256" key="3">
    <source>
        <dbReference type="ARBA" id="ARBA00048505"/>
    </source>
</evidence>
<dbReference type="Pfam" id="PF00753">
    <property type="entry name" value="Lactamase_B"/>
    <property type="match status" value="1"/>
</dbReference>
<name>A0A1T2XKT7_9BACL</name>
<comment type="catalytic activity">
    <reaction evidence="1">
        <text>3',5'-cyclic CMP + H2O = CMP + H(+)</text>
        <dbReference type="Rhea" id="RHEA:72675"/>
        <dbReference type="ChEBI" id="CHEBI:15377"/>
        <dbReference type="ChEBI" id="CHEBI:15378"/>
        <dbReference type="ChEBI" id="CHEBI:58003"/>
        <dbReference type="ChEBI" id="CHEBI:60377"/>
    </reaction>
    <physiologicalReaction direction="left-to-right" evidence="1">
        <dbReference type="Rhea" id="RHEA:72676"/>
    </physiologicalReaction>
</comment>
<organism evidence="5 6">
    <name type="scientific">Paenibacillus selenitireducens</name>
    <dbReference type="NCBI Taxonomy" id="1324314"/>
    <lineage>
        <taxon>Bacteria</taxon>
        <taxon>Bacillati</taxon>
        <taxon>Bacillota</taxon>
        <taxon>Bacilli</taxon>
        <taxon>Bacillales</taxon>
        <taxon>Paenibacillaceae</taxon>
        <taxon>Paenibacillus</taxon>
    </lineage>
</organism>
<reference evidence="5 6" key="1">
    <citation type="submission" date="2017-01" db="EMBL/GenBank/DDBJ databases">
        <title>Genome analysis of Paenibacillus selenitrireducens ES3-24.</title>
        <authorList>
            <person name="Xu D."/>
            <person name="Yao R."/>
            <person name="Zheng S."/>
        </authorList>
    </citation>
    <scope>NUCLEOTIDE SEQUENCE [LARGE SCALE GENOMIC DNA]</scope>
    <source>
        <strain evidence="5 6">ES3-24</strain>
    </source>
</reference>
<dbReference type="STRING" id="1324314.BVG16_06850"/>
<comment type="function">
    <text evidence="2">Counteracts the endogenous Pycsar antiviral defense system. Phosphodiesterase that enables metal-dependent hydrolysis of host cyclic nucleotide Pycsar defense signals such as cCMP and cUMP.</text>
</comment>
<gene>
    <name evidence="5" type="ORF">BVG16_06850</name>
</gene>
<dbReference type="AlphaFoldDB" id="A0A1T2XKT7"/>
<evidence type="ECO:0000259" key="4">
    <source>
        <dbReference type="SMART" id="SM00849"/>
    </source>
</evidence>
<feature type="domain" description="Metallo-beta-lactamase" evidence="4">
    <location>
        <begin position="80"/>
        <end position="285"/>
    </location>
</feature>
<comment type="catalytic activity">
    <reaction evidence="3">
        <text>3',5'-cyclic UMP + H2O = UMP + H(+)</text>
        <dbReference type="Rhea" id="RHEA:70575"/>
        <dbReference type="ChEBI" id="CHEBI:15377"/>
        <dbReference type="ChEBI" id="CHEBI:15378"/>
        <dbReference type="ChEBI" id="CHEBI:57865"/>
        <dbReference type="ChEBI" id="CHEBI:184387"/>
    </reaction>
    <physiologicalReaction direction="left-to-right" evidence="3">
        <dbReference type="Rhea" id="RHEA:70576"/>
    </physiologicalReaction>
</comment>
<evidence type="ECO:0000256" key="2">
    <source>
        <dbReference type="ARBA" id="ARBA00034301"/>
    </source>
</evidence>